<keyword evidence="1" id="KW-1133">Transmembrane helix</keyword>
<protein>
    <recommendedName>
        <fullName evidence="4">Cation/multidrug efflux pump</fullName>
    </recommendedName>
</protein>
<evidence type="ECO:0008006" key="4">
    <source>
        <dbReference type="Google" id="ProtNLM"/>
    </source>
</evidence>
<dbReference type="AlphaFoldDB" id="A0A4S3MNJ9"/>
<evidence type="ECO:0000313" key="2">
    <source>
        <dbReference type="EMBL" id="THD83594.1"/>
    </source>
</evidence>
<proteinExistence type="predicted"/>
<organism evidence="2 3">
    <name type="scientific">Aliigemmobacter aestuarii</name>
    <dbReference type="NCBI Taxonomy" id="1445661"/>
    <lineage>
        <taxon>Bacteria</taxon>
        <taxon>Pseudomonadati</taxon>
        <taxon>Pseudomonadota</taxon>
        <taxon>Alphaproteobacteria</taxon>
        <taxon>Rhodobacterales</taxon>
        <taxon>Paracoccaceae</taxon>
        <taxon>Aliigemmobacter</taxon>
    </lineage>
</organism>
<feature type="transmembrane region" description="Helical" evidence="1">
    <location>
        <begin position="67"/>
        <end position="86"/>
    </location>
</feature>
<evidence type="ECO:0000313" key="3">
    <source>
        <dbReference type="Proteomes" id="UP000309450"/>
    </source>
</evidence>
<comment type="caution">
    <text evidence="2">The sequence shown here is derived from an EMBL/GenBank/DDBJ whole genome shotgun (WGS) entry which is preliminary data.</text>
</comment>
<gene>
    <name evidence="2" type="ORF">E7811_09955</name>
</gene>
<keyword evidence="1" id="KW-0812">Transmembrane</keyword>
<dbReference type="EMBL" id="SSND01000002">
    <property type="protein sequence ID" value="THD83594.1"/>
    <property type="molecule type" value="Genomic_DNA"/>
</dbReference>
<reference evidence="2 3" key="1">
    <citation type="submission" date="2019-04" db="EMBL/GenBank/DDBJ databases">
        <title>Draft genome sequence of Gemmobacter aestuarii sp. nov.</title>
        <authorList>
            <person name="Hameed A."/>
            <person name="Lin S.-Y."/>
            <person name="Shahina M."/>
            <person name="Lai W.-A."/>
            <person name="Young C.-C."/>
        </authorList>
    </citation>
    <scope>NUCLEOTIDE SEQUENCE [LARGE SCALE GENOMIC DNA]</scope>
    <source>
        <strain evidence="2 3">CC-PW-75</strain>
    </source>
</reference>
<name>A0A4S3MNJ9_9RHOB</name>
<sequence length="89" mass="10142">MIIGWIRLAVFGFLGLSVIYLLVYVYVRSLRREALEEEFDAGGIEGDRDTFIAEGMAAYEKGLWKRLLLLIYIVPAVIVLVLIYVLNFA</sequence>
<keyword evidence="3" id="KW-1185">Reference proteome</keyword>
<dbReference type="OrthoDB" id="7632202at2"/>
<dbReference type="Proteomes" id="UP000309450">
    <property type="component" value="Unassembled WGS sequence"/>
</dbReference>
<feature type="transmembrane region" description="Helical" evidence="1">
    <location>
        <begin position="6"/>
        <end position="27"/>
    </location>
</feature>
<keyword evidence="1" id="KW-0472">Membrane</keyword>
<accession>A0A4S3MNJ9</accession>
<evidence type="ECO:0000256" key="1">
    <source>
        <dbReference type="SAM" id="Phobius"/>
    </source>
</evidence>
<dbReference type="RefSeq" id="WP_136394488.1">
    <property type="nucleotide sequence ID" value="NZ_SSND01000002.1"/>
</dbReference>